<name>A0A177MHR2_METMH</name>
<evidence type="ECO:0000313" key="1">
    <source>
        <dbReference type="EMBL" id="OAI04893.1"/>
    </source>
</evidence>
<dbReference type="OrthoDB" id="5591481at2"/>
<protein>
    <submittedName>
        <fullName evidence="1">Uncharacterized protein</fullName>
    </submittedName>
</protein>
<dbReference type="Proteomes" id="UP000078090">
    <property type="component" value="Unassembled WGS sequence"/>
</dbReference>
<dbReference type="EMBL" id="LUUG01000069">
    <property type="protein sequence ID" value="OAI04893.1"/>
    <property type="molecule type" value="Genomic_DNA"/>
</dbReference>
<sequence length="231" mass="26433">MRTVENARIRVTVSDAQWDAYVKRVPDHLLTQTLPSGDTRHHDLNAIVRGRILSDAMEIIGNQSEAALLDREPFALTAQEVHDIAFNVYMSHWLRNHSKYGEGVTLGRYVAGKRLSGGMAHEIDAARAYAQAALRELDYEKLYRDTVDKYLPGSQVDIFRAAQEGRSADANSDVEEAIYWRWYQWGNERRFRHRFDNTDDFKIEVIDADAMPAQIGLCRYLQHGGHSCSLH</sequence>
<reference evidence="1 2" key="1">
    <citation type="submission" date="2016-03" db="EMBL/GenBank/DDBJ databases">
        <authorList>
            <person name="Ploux O."/>
        </authorList>
    </citation>
    <scope>NUCLEOTIDE SEQUENCE [LARGE SCALE GENOMIC DNA]</scope>
    <source>
        <strain evidence="1 2">R-45363</strain>
    </source>
</reference>
<organism evidence="1 2">
    <name type="scientific">Methylomonas methanica</name>
    <dbReference type="NCBI Taxonomy" id="421"/>
    <lineage>
        <taxon>Bacteria</taxon>
        <taxon>Pseudomonadati</taxon>
        <taxon>Pseudomonadota</taxon>
        <taxon>Gammaproteobacteria</taxon>
        <taxon>Methylococcales</taxon>
        <taxon>Methylococcaceae</taxon>
        <taxon>Methylomonas</taxon>
    </lineage>
</organism>
<proteinExistence type="predicted"/>
<comment type="caution">
    <text evidence="1">The sequence shown here is derived from an EMBL/GenBank/DDBJ whole genome shotgun (WGS) entry which is preliminary data.</text>
</comment>
<accession>A0A177MHR2</accession>
<evidence type="ECO:0000313" key="2">
    <source>
        <dbReference type="Proteomes" id="UP000078090"/>
    </source>
</evidence>
<gene>
    <name evidence="1" type="ORF">A1332_13790</name>
</gene>
<dbReference type="AlphaFoldDB" id="A0A177MHR2"/>
<dbReference type="RefSeq" id="WP_064008525.1">
    <property type="nucleotide sequence ID" value="NZ_LUUG01000069.1"/>
</dbReference>